<dbReference type="InterPro" id="IPR010129">
    <property type="entry name" value="T1SS_HlyD"/>
</dbReference>
<dbReference type="Proteomes" id="UP000245048">
    <property type="component" value="Unassembled WGS sequence"/>
</dbReference>
<keyword evidence="7" id="KW-1133">Transmembrane helix</keyword>
<dbReference type="Pfam" id="PF26002">
    <property type="entry name" value="Beta-barrel_AprE"/>
    <property type="match status" value="1"/>
</dbReference>
<keyword evidence="5 9" id="KW-0997">Cell inner membrane</keyword>
<keyword evidence="8" id="KW-0472">Membrane</keyword>
<name>A0A2U1V115_9PROT</name>
<dbReference type="GO" id="GO:0005886">
    <property type="term" value="C:plasma membrane"/>
    <property type="evidence" value="ECO:0007669"/>
    <property type="project" value="UniProtKB-SubCell"/>
</dbReference>
<keyword evidence="14" id="KW-1185">Reference proteome</keyword>
<comment type="caution">
    <text evidence="13">The sequence shown here is derived from an EMBL/GenBank/DDBJ whole genome shotgun (WGS) entry which is preliminary data.</text>
</comment>
<dbReference type="NCBIfam" id="TIGR01843">
    <property type="entry name" value="type_I_hlyD"/>
    <property type="match status" value="1"/>
</dbReference>
<keyword evidence="4 9" id="KW-1003">Cell membrane</keyword>
<sequence>MNALSPAPPPRPLPASDEAQLVYPLLVDEKVPQRMLRRICVLVALSVLAFVGWAATARVHDVSQASGTIVPSGFERVVQHFEGGMVEQILVQPGELVERGAPIFILTDGGTTEDVQVMTLQRHNLLAQIEGLVALMEDRAPDFQAFGEDVAVRATAAAHAAQRDAQASQISLLDSQIEQARLQLRTLETQIAGLRNNHAFAAEQEARIGTLFNQGYATRTQYSERRKEREDAENQLQVALEKRRTALEAVAEAQKNKIATLASVRSDLASRIQELRRAVMALEGDVAKRLRRQERLTVGSPVRGIVKSLEVTTIGGVAGAGQPLAVIVPLDEMLHAETRLPVSQIGHVRPGLPVHVKISAYDFTRFGWIEGRVSRVSPSSFSGDGMAYYKVQVDLASNHLPLAPGALLSPGMAVTADIITGDKTVMAYLLSPIRRALSTSFQER</sequence>
<dbReference type="OrthoDB" id="9810980at2"/>
<dbReference type="AlphaFoldDB" id="A0A2U1V115"/>
<accession>A0A2U1V115</accession>
<proteinExistence type="inferred from homology"/>
<evidence type="ECO:0000256" key="8">
    <source>
        <dbReference type="ARBA" id="ARBA00023136"/>
    </source>
</evidence>
<evidence type="ECO:0000256" key="4">
    <source>
        <dbReference type="ARBA" id="ARBA00022475"/>
    </source>
</evidence>
<keyword evidence="10" id="KW-0175">Coiled coil</keyword>
<protein>
    <recommendedName>
        <fullName evidence="9">Membrane fusion protein (MFP) family protein</fullName>
    </recommendedName>
</protein>
<evidence type="ECO:0000256" key="3">
    <source>
        <dbReference type="ARBA" id="ARBA00022448"/>
    </source>
</evidence>
<evidence type="ECO:0000256" key="1">
    <source>
        <dbReference type="ARBA" id="ARBA00004377"/>
    </source>
</evidence>
<reference evidence="14" key="1">
    <citation type="submission" date="2017-10" db="EMBL/GenBank/DDBJ databases">
        <authorList>
            <person name="Toshchakov S.V."/>
            <person name="Goeva M.A."/>
        </authorList>
    </citation>
    <scope>NUCLEOTIDE SEQUENCE [LARGE SCALE GENOMIC DNA]</scope>
    <source>
        <strain evidence="14">JR1/69-1-13</strain>
    </source>
</reference>
<feature type="domain" description="AprE-like beta-barrel" evidence="12">
    <location>
        <begin position="335"/>
        <end position="421"/>
    </location>
</feature>
<dbReference type="PROSITE" id="PS00543">
    <property type="entry name" value="HLYD_FAMILY"/>
    <property type="match status" value="1"/>
</dbReference>
<evidence type="ECO:0000313" key="13">
    <source>
        <dbReference type="EMBL" id="PWC27583.1"/>
    </source>
</evidence>
<organism evidence="13 14">
    <name type="scientific">Teichococcus aestuarii</name>
    <dbReference type="NCBI Taxonomy" id="568898"/>
    <lineage>
        <taxon>Bacteria</taxon>
        <taxon>Pseudomonadati</taxon>
        <taxon>Pseudomonadota</taxon>
        <taxon>Alphaproteobacteria</taxon>
        <taxon>Acetobacterales</taxon>
        <taxon>Roseomonadaceae</taxon>
        <taxon>Roseomonas</taxon>
    </lineage>
</organism>
<dbReference type="PANTHER" id="PTHR30386:SF26">
    <property type="entry name" value="TRANSPORT PROTEIN COMB"/>
    <property type="match status" value="1"/>
</dbReference>
<feature type="domain" description="AprE-like long alpha-helical hairpin" evidence="11">
    <location>
        <begin position="114"/>
        <end position="284"/>
    </location>
</feature>
<dbReference type="Gene3D" id="2.40.30.170">
    <property type="match status" value="1"/>
</dbReference>
<evidence type="ECO:0000256" key="6">
    <source>
        <dbReference type="ARBA" id="ARBA00022692"/>
    </source>
</evidence>
<feature type="coiled-coil region" evidence="10">
    <location>
        <begin position="170"/>
        <end position="285"/>
    </location>
</feature>
<evidence type="ECO:0000256" key="7">
    <source>
        <dbReference type="ARBA" id="ARBA00022989"/>
    </source>
</evidence>
<comment type="similarity">
    <text evidence="2 9">Belongs to the membrane fusion protein (MFP) (TC 8.A.1) family.</text>
</comment>
<evidence type="ECO:0000313" key="14">
    <source>
        <dbReference type="Proteomes" id="UP000245048"/>
    </source>
</evidence>
<dbReference type="RefSeq" id="WP_109518221.1">
    <property type="nucleotide sequence ID" value="NZ_PDOA01000013.1"/>
</dbReference>
<dbReference type="Pfam" id="PF25994">
    <property type="entry name" value="HH_AprE"/>
    <property type="match status" value="1"/>
</dbReference>
<evidence type="ECO:0000259" key="11">
    <source>
        <dbReference type="Pfam" id="PF25994"/>
    </source>
</evidence>
<dbReference type="InterPro" id="IPR006144">
    <property type="entry name" value="Secretion_HlyD_CS"/>
</dbReference>
<dbReference type="GO" id="GO:0009306">
    <property type="term" value="P:protein secretion"/>
    <property type="evidence" value="ECO:0007669"/>
    <property type="project" value="InterPro"/>
</dbReference>
<dbReference type="InterPro" id="IPR058781">
    <property type="entry name" value="HH_AprE-like"/>
</dbReference>
<comment type="subcellular location">
    <subcellularLocation>
        <location evidence="1 9">Cell inner membrane</location>
        <topology evidence="1 9">Single-pass membrane protein</topology>
    </subcellularLocation>
</comment>
<evidence type="ECO:0000259" key="12">
    <source>
        <dbReference type="Pfam" id="PF26002"/>
    </source>
</evidence>
<dbReference type="InterPro" id="IPR058982">
    <property type="entry name" value="Beta-barrel_AprE"/>
</dbReference>
<dbReference type="EMBL" id="PDOA01000013">
    <property type="protein sequence ID" value="PWC27583.1"/>
    <property type="molecule type" value="Genomic_DNA"/>
</dbReference>
<gene>
    <name evidence="13" type="ORF">CR165_17415</name>
</gene>
<dbReference type="InterPro" id="IPR050739">
    <property type="entry name" value="MFP"/>
</dbReference>
<evidence type="ECO:0000256" key="10">
    <source>
        <dbReference type="SAM" id="Coils"/>
    </source>
</evidence>
<evidence type="ECO:0000256" key="5">
    <source>
        <dbReference type="ARBA" id="ARBA00022519"/>
    </source>
</evidence>
<keyword evidence="3 9" id="KW-0813">Transport</keyword>
<evidence type="ECO:0000256" key="2">
    <source>
        <dbReference type="ARBA" id="ARBA00009477"/>
    </source>
</evidence>
<dbReference type="PRINTS" id="PR01490">
    <property type="entry name" value="RTXTOXIND"/>
</dbReference>
<evidence type="ECO:0000256" key="9">
    <source>
        <dbReference type="RuleBase" id="RU365093"/>
    </source>
</evidence>
<keyword evidence="6" id="KW-0812">Transmembrane</keyword>
<dbReference type="PANTHER" id="PTHR30386">
    <property type="entry name" value="MEMBRANE FUSION SUBUNIT OF EMRAB-TOLC MULTIDRUG EFFLUX PUMP"/>
    <property type="match status" value="1"/>
</dbReference>